<feature type="transmembrane region" description="Helical" evidence="1">
    <location>
        <begin position="208"/>
        <end position="227"/>
    </location>
</feature>
<protein>
    <submittedName>
        <fullName evidence="2">Uncharacterized protein</fullName>
    </submittedName>
</protein>
<sequence>MVKIIALKLLKNDLRHYLVNSSLTLLVLVFYFKYGFFGWFHLLSVIFIHYSVLTLDDWLEKKRPFPYYVLPLVSFAAYYFPLITVLAMLGDVVANLRSLTGRNNFILERIEGLGNVFIYVIPFTLPVGLNNLKLYVAASFFILFADSFHKIGHREISNSKLMWLSGLTFFLLVSLIFGTPSFLFLTLLTAILLSLLPFKLIKNKFYSWAYSQIWFGFVGLIGFYYYLNFVV</sequence>
<feature type="transmembrane region" description="Helical" evidence="1">
    <location>
        <begin position="67"/>
        <end position="89"/>
    </location>
</feature>
<reference evidence="3" key="1">
    <citation type="submission" date="2017-09" db="EMBL/GenBank/DDBJ databases">
        <title>Depth-based differentiation of microbial function through sediment-hosted aquifers and enrichment of novel symbionts in the deep terrestrial subsurface.</title>
        <authorList>
            <person name="Probst A.J."/>
            <person name="Ladd B."/>
            <person name="Jarett J.K."/>
            <person name="Geller-Mcgrath D.E."/>
            <person name="Sieber C.M.K."/>
            <person name="Emerson J.B."/>
            <person name="Anantharaman K."/>
            <person name="Thomas B.C."/>
            <person name="Malmstrom R."/>
            <person name="Stieglmeier M."/>
            <person name="Klingl A."/>
            <person name="Woyke T."/>
            <person name="Ryan C.M."/>
            <person name="Banfield J.F."/>
        </authorList>
    </citation>
    <scope>NUCLEOTIDE SEQUENCE [LARGE SCALE GENOMIC DNA]</scope>
</reference>
<evidence type="ECO:0000313" key="3">
    <source>
        <dbReference type="Proteomes" id="UP000230093"/>
    </source>
</evidence>
<name>A0A2H0W8T3_9BACT</name>
<keyword evidence="1" id="KW-1133">Transmembrane helix</keyword>
<dbReference type="Proteomes" id="UP000230093">
    <property type="component" value="Unassembled WGS sequence"/>
</dbReference>
<keyword evidence="1" id="KW-0812">Transmembrane</keyword>
<dbReference type="AlphaFoldDB" id="A0A2H0W8T3"/>
<accession>A0A2H0W8T3</accession>
<evidence type="ECO:0000313" key="2">
    <source>
        <dbReference type="EMBL" id="PIS08975.1"/>
    </source>
</evidence>
<feature type="transmembrane region" description="Helical" evidence="1">
    <location>
        <begin position="14"/>
        <end position="32"/>
    </location>
</feature>
<comment type="caution">
    <text evidence="2">The sequence shown here is derived from an EMBL/GenBank/DDBJ whole genome shotgun (WGS) entry which is preliminary data.</text>
</comment>
<gene>
    <name evidence="2" type="ORF">COT75_03875</name>
</gene>
<dbReference type="EMBL" id="PEZT01000023">
    <property type="protein sequence ID" value="PIS08975.1"/>
    <property type="molecule type" value="Genomic_DNA"/>
</dbReference>
<organism evidence="2 3">
    <name type="scientific">Candidatus Beckwithbacteria bacterium CG10_big_fil_rev_8_21_14_0_10_34_10</name>
    <dbReference type="NCBI Taxonomy" id="1974495"/>
    <lineage>
        <taxon>Bacteria</taxon>
        <taxon>Candidatus Beckwithiibacteriota</taxon>
    </lineage>
</organism>
<feature type="transmembrane region" description="Helical" evidence="1">
    <location>
        <begin position="132"/>
        <end position="149"/>
    </location>
</feature>
<proteinExistence type="predicted"/>
<evidence type="ECO:0000256" key="1">
    <source>
        <dbReference type="SAM" id="Phobius"/>
    </source>
</evidence>
<keyword evidence="1" id="KW-0472">Membrane</keyword>